<dbReference type="PANTHER" id="PTHR35902:SF3">
    <property type="entry name" value="NPCBM-ASSOCIATED, NEW3 DOMAIN OF ALPHA-GALACTOSIDASE"/>
    <property type="match status" value="1"/>
</dbReference>
<organism evidence="2">
    <name type="scientific">hydrocarbon metagenome</name>
    <dbReference type="NCBI Taxonomy" id="938273"/>
    <lineage>
        <taxon>unclassified sequences</taxon>
        <taxon>metagenomes</taxon>
        <taxon>ecological metagenomes</taxon>
    </lineage>
</organism>
<proteinExistence type="predicted"/>
<dbReference type="AlphaFoldDB" id="A0A0W8F9A4"/>
<protein>
    <submittedName>
        <fullName evidence="2">S-layer domain</fullName>
    </submittedName>
</protein>
<evidence type="ECO:0000256" key="1">
    <source>
        <dbReference type="SAM" id="Phobius"/>
    </source>
</evidence>
<evidence type="ECO:0000313" key="2">
    <source>
        <dbReference type="EMBL" id="KUG17448.1"/>
    </source>
</evidence>
<sequence>MKGPGNVSISRIASAVILFLFLLAAVSFSYSVSAEDEENGRPDLDISSVYGRLDTNGPSTLYVLLHNNATAQATERQESQELDLDPAKARGITAELVSDDERVRVLSGPQMAGSLGPGENTTVEFMALAEGAEVGIYPARLRLSYSRLERVSISSEDIAPDIIFVYEDLSEQLPLPVKVVLGPKIMIQEIEGAARPGEATELEVVVANEGDEAAIDLRLEARANSPFLRAGDELVNESDEKQNYKDLEAGSEASFELMVLTEGNTTSGYAPLPCSISYRISPPGEDMDQIGKGSERREDIALLVMVEEDSHLEAWMLFFAGILIILILAAAYIYFKNFKRNGSGRSDFGKKKRLLAILHG</sequence>
<dbReference type="EMBL" id="LNQE01001441">
    <property type="protein sequence ID" value="KUG17448.1"/>
    <property type="molecule type" value="Genomic_DNA"/>
</dbReference>
<keyword evidence="1" id="KW-0472">Membrane</keyword>
<name>A0A0W8F9A4_9ZZZZ</name>
<keyword evidence="1" id="KW-1133">Transmembrane helix</keyword>
<gene>
    <name evidence="2" type="ORF">ASZ90_012868</name>
</gene>
<accession>A0A0W8F9A4</accession>
<keyword evidence="1" id="KW-0812">Transmembrane</keyword>
<feature type="transmembrane region" description="Helical" evidence="1">
    <location>
        <begin position="314"/>
        <end position="335"/>
    </location>
</feature>
<dbReference type="PANTHER" id="PTHR35902">
    <property type="entry name" value="S-LAYER DOMAIN-LIKE PROTEIN-RELATED"/>
    <property type="match status" value="1"/>
</dbReference>
<reference evidence="2" key="1">
    <citation type="journal article" date="2015" name="Proc. Natl. Acad. Sci. U.S.A.">
        <title>Networks of energetic and metabolic interactions define dynamics in microbial communities.</title>
        <authorList>
            <person name="Embree M."/>
            <person name="Liu J.K."/>
            <person name="Al-Bassam M.M."/>
            <person name="Zengler K."/>
        </authorList>
    </citation>
    <scope>NUCLEOTIDE SEQUENCE</scope>
</reference>
<comment type="caution">
    <text evidence="2">The sequence shown here is derived from an EMBL/GenBank/DDBJ whole genome shotgun (WGS) entry which is preliminary data.</text>
</comment>